<keyword evidence="2" id="KW-1133">Transmembrane helix</keyword>
<feature type="transmembrane region" description="Helical" evidence="2">
    <location>
        <begin position="59"/>
        <end position="80"/>
    </location>
</feature>
<feature type="compositionally biased region" description="Basic and acidic residues" evidence="1">
    <location>
        <begin position="191"/>
        <end position="200"/>
    </location>
</feature>
<dbReference type="WBParaSite" id="Csp11.Scaffold629.g12471.t1">
    <property type="protein sequence ID" value="Csp11.Scaffold629.g12471.t1"/>
    <property type="gene ID" value="Csp11.Scaffold629.g12471"/>
</dbReference>
<name>A0A1I7TWG1_9PELO</name>
<feature type="region of interest" description="Disordered" evidence="1">
    <location>
        <begin position="184"/>
        <end position="222"/>
    </location>
</feature>
<proteinExistence type="predicted"/>
<protein>
    <submittedName>
        <fullName evidence="4">G_PROTEIN_RECEP_F1_2 domain-containing protein</fullName>
    </submittedName>
</protein>
<evidence type="ECO:0000256" key="2">
    <source>
        <dbReference type="SAM" id="Phobius"/>
    </source>
</evidence>
<dbReference type="STRING" id="1561998.A0A1I7TWG1"/>
<accession>A0A1I7TWG1</accession>
<feature type="transmembrane region" description="Helical" evidence="2">
    <location>
        <begin position="6"/>
        <end position="28"/>
    </location>
</feature>
<feature type="transmembrane region" description="Helical" evidence="2">
    <location>
        <begin position="92"/>
        <end position="113"/>
    </location>
</feature>
<evidence type="ECO:0000313" key="4">
    <source>
        <dbReference type="WBParaSite" id="Csp11.Scaffold629.g12471.t1"/>
    </source>
</evidence>
<feature type="transmembrane region" description="Helical" evidence="2">
    <location>
        <begin position="143"/>
        <end position="165"/>
    </location>
</feature>
<keyword evidence="2" id="KW-0812">Transmembrane</keyword>
<sequence>MSNVKFVSQIILVTTIISVVLLLGMKFVEIQKDYPRKNFCVTCPLLPIRSIPRTIEIQVNFNLLILADFLMMMMIILIFGMERYDQYPTYLFAFHIFRLIFNVTTFVTTGVFYKVLKPMVNEFCGLGGQCSNEKVLPHTLVGIFYIVYFAVVVANCIVCSMLMFLCPPTPRVRVAPVITRVTTHTRRNRSVRREPLESSHDTPPPPYSSNDRSPSPPRMMTVLVPPIKQPKYHRLPTSDSFSFWPTKNKVMPVDLPHIRPQLVT</sequence>
<reference evidence="4" key="1">
    <citation type="submission" date="2016-11" db="UniProtKB">
        <authorList>
            <consortium name="WormBaseParasite"/>
        </authorList>
    </citation>
    <scope>IDENTIFICATION</scope>
</reference>
<dbReference type="Proteomes" id="UP000095282">
    <property type="component" value="Unplaced"/>
</dbReference>
<keyword evidence="3" id="KW-1185">Reference proteome</keyword>
<dbReference type="AlphaFoldDB" id="A0A1I7TWG1"/>
<evidence type="ECO:0000313" key="3">
    <source>
        <dbReference type="Proteomes" id="UP000095282"/>
    </source>
</evidence>
<organism evidence="3 4">
    <name type="scientific">Caenorhabditis tropicalis</name>
    <dbReference type="NCBI Taxonomy" id="1561998"/>
    <lineage>
        <taxon>Eukaryota</taxon>
        <taxon>Metazoa</taxon>
        <taxon>Ecdysozoa</taxon>
        <taxon>Nematoda</taxon>
        <taxon>Chromadorea</taxon>
        <taxon>Rhabditida</taxon>
        <taxon>Rhabditina</taxon>
        <taxon>Rhabditomorpha</taxon>
        <taxon>Rhabditoidea</taxon>
        <taxon>Rhabditidae</taxon>
        <taxon>Peloderinae</taxon>
        <taxon>Caenorhabditis</taxon>
    </lineage>
</organism>
<evidence type="ECO:0000256" key="1">
    <source>
        <dbReference type="SAM" id="MobiDB-lite"/>
    </source>
</evidence>
<keyword evidence="2" id="KW-0472">Membrane</keyword>
<dbReference type="eggNOG" id="ENOG502R160">
    <property type="taxonomic scope" value="Eukaryota"/>
</dbReference>